<dbReference type="EMBL" id="CP002455">
    <property type="protein sequence ID" value="ADX68362.1"/>
    <property type="molecule type" value="Genomic_DNA"/>
</dbReference>
<feature type="domain" description="NlpC/P60" evidence="7">
    <location>
        <begin position="74"/>
        <end position="199"/>
    </location>
</feature>
<dbReference type="eggNOG" id="COG0791">
    <property type="taxonomic scope" value="Bacteria"/>
</dbReference>
<dbReference type="KEGG" id="wvi:Weevi_1666"/>
<evidence type="ECO:0000256" key="5">
    <source>
        <dbReference type="ARBA" id="ARBA00022807"/>
    </source>
</evidence>
<protein>
    <submittedName>
        <fullName evidence="8">NLP/P60 protein</fullName>
    </submittedName>
</protein>
<feature type="signal peptide" evidence="6">
    <location>
        <begin position="1"/>
        <end position="20"/>
    </location>
</feature>
<name>F0NZT8_WEEVC</name>
<accession>F0NZT8</accession>
<evidence type="ECO:0000313" key="9">
    <source>
        <dbReference type="Proteomes" id="UP000008641"/>
    </source>
</evidence>
<reference evidence="9" key="2">
    <citation type="journal article" date="2011" name="Stand. Genomic Sci.">
        <title>Complete genome sequence of Weeksella virosa type strain (9751T).</title>
        <authorList>
            <person name="Lang E."/>
            <person name="Teshima H."/>
            <person name="Lucas S."/>
            <person name="Lapidus A."/>
            <person name="Hammon N."/>
            <person name="Deshpande S."/>
            <person name="Nolan M."/>
            <person name="Cheng J."/>
            <person name="Pitluck S."/>
            <person name="Liolios K."/>
            <person name="Pagani I."/>
            <person name="Mikhailova N."/>
            <person name="Ivanova N."/>
            <person name="Mavromatis K."/>
            <person name="Pati A."/>
            <person name="Tapia R."/>
            <person name="Han C."/>
            <person name="Goodwin L."/>
            <person name="Chen A."/>
            <person name="Palaniappan K."/>
            <person name="Land M."/>
            <person name="Hauser L."/>
            <person name="Chang Y."/>
            <person name="Jeffries C."/>
            <person name="Brambilla E."/>
            <person name="Kopitz M."/>
            <person name="Rohde M."/>
            <person name="Goker M."/>
            <person name="Tindall B."/>
            <person name="Detter J."/>
            <person name="Woyke T."/>
            <person name="Bristow J."/>
            <person name="Eisen J."/>
            <person name="Markowitz V."/>
            <person name="Hugenholtz P."/>
            <person name="Klenk H."/>
            <person name="Kyrpides N."/>
        </authorList>
    </citation>
    <scope>NUCLEOTIDE SEQUENCE [LARGE SCALE GENOMIC DNA]</scope>
    <source>
        <strain evidence="9">ATCC 43766 / DSM 16922 / JCM 21250 / NBRC 16016 / NCTC 11634 / CL345/78</strain>
    </source>
</reference>
<dbReference type="PANTHER" id="PTHR47360">
    <property type="entry name" value="MUREIN DD-ENDOPEPTIDASE MEPS/MUREIN LD-CARBOXYPEPTIDASE"/>
    <property type="match status" value="1"/>
</dbReference>
<dbReference type="Proteomes" id="UP000008641">
    <property type="component" value="Chromosome"/>
</dbReference>
<dbReference type="HOGENOM" id="CLU_016043_9_2_10"/>
<evidence type="ECO:0000256" key="4">
    <source>
        <dbReference type="ARBA" id="ARBA00022801"/>
    </source>
</evidence>
<dbReference type="GO" id="GO:0008234">
    <property type="term" value="F:cysteine-type peptidase activity"/>
    <property type="evidence" value="ECO:0007669"/>
    <property type="project" value="UniProtKB-KW"/>
</dbReference>
<evidence type="ECO:0000259" key="7">
    <source>
        <dbReference type="PROSITE" id="PS51935"/>
    </source>
</evidence>
<dbReference type="PROSITE" id="PS51935">
    <property type="entry name" value="NLPC_P60"/>
    <property type="match status" value="1"/>
</dbReference>
<dbReference type="STRING" id="865938.Weevi_1666"/>
<dbReference type="AlphaFoldDB" id="F0NZT8"/>
<feature type="chain" id="PRO_5003256359" evidence="6">
    <location>
        <begin position="21"/>
        <end position="199"/>
    </location>
</feature>
<dbReference type="Pfam" id="PF00877">
    <property type="entry name" value="NLPC_P60"/>
    <property type="match status" value="1"/>
</dbReference>
<keyword evidence="3 6" id="KW-0732">Signal</keyword>
<evidence type="ECO:0000256" key="6">
    <source>
        <dbReference type="SAM" id="SignalP"/>
    </source>
</evidence>
<reference evidence="8 9" key="1">
    <citation type="journal article" date="2011" name="Stand. Genomic Sci.">
        <title>Complete genome sequence of Weeksella virosa type strain (9751).</title>
        <authorList>
            <person name="Lang E."/>
            <person name="Teshima H."/>
            <person name="Lucas S."/>
            <person name="Lapidus A."/>
            <person name="Hammon N."/>
            <person name="Deshpande S."/>
            <person name="Nolan M."/>
            <person name="Cheng J.F."/>
            <person name="Pitluck S."/>
            <person name="Liolios K."/>
            <person name="Pagani I."/>
            <person name="Mikhailova N."/>
            <person name="Ivanova N."/>
            <person name="Mavromatis K."/>
            <person name="Pati A."/>
            <person name="Tapia R."/>
            <person name="Han C."/>
            <person name="Goodwin L."/>
            <person name="Chen A."/>
            <person name="Palaniappan K."/>
            <person name="Land M."/>
            <person name="Hauser L."/>
            <person name="Chang Y.J."/>
            <person name="Jeffries C.D."/>
            <person name="Brambilla E.M."/>
            <person name="Kopitz M."/>
            <person name="Rohde M."/>
            <person name="Goker M."/>
            <person name="Tindall B.J."/>
            <person name="Detter J.C."/>
            <person name="Woyke T."/>
            <person name="Bristow J."/>
            <person name="Eisen J.A."/>
            <person name="Markowitz V."/>
            <person name="Hugenholtz P."/>
            <person name="Klenk H.P."/>
            <person name="Kyrpides N.C."/>
        </authorList>
    </citation>
    <scope>NUCLEOTIDE SEQUENCE [LARGE SCALE GENOMIC DNA]</scope>
    <source>
        <strain evidence="9">ATCC 43766 / DSM 16922 / JCM 21250 / NBRC 16016 / NCTC 11634 / CL345/78</strain>
    </source>
</reference>
<dbReference type="PANTHER" id="PTHR47360:SF1">
    <property type="entry name" value="ENDOPEPTIDASE NLPC-RELATED"/>
    <property type="match status" value="1"/>
</dbReference>
<dbReference type="InterPro" id="IPR038765">
    <property type="entry name" value="Papain-like_cys_pep_sf"/>
</dbReference>
<evidence type="ECO:0000256" key="3">
    <source>
        <dbReference type="ARBA" id="ARBA00022729"/>
    </source>
</evidence>
<dbReference type="OrthoDB" id="9807055at2"/>
<dbReference type="SUPFAM" id="SSF54001">
    <property type="entry name" value="Cysteine proteinases"/>
    <property type="match status" value="1"/>
</dbReference>
<evidence type="ECO:0000313" key="8">
    <source>
        <dbReference type="EMBL" id="ADX68362.1"/>
    </source>
</evidence>
<keyword evidence="2" id="KW-0645">Protease</keyword>
<evidence type="ECO:0000256" key="2">
    <source>
        <dbReference type="ARBA" id="ARBA00022670"/>
    </source>
</evidence>
<keyword evidence="4" id="KW-0378">Hydrolase</keyword>
<dbReference type="GO" id="GO:0006508">
    <property type="term" value="P:proteolysis"/>
    <property type="evidence" value="ECO:0007669"/>
    <property type="project" value="UniProtKB-KW"/>
</dbReference>
<sequence length="199" mass="22474">MKLYLLRFFGLCLFSSILFSCSTNRIANVRKSPTKIRTVYDSKKANDQYRTETLINAESIVLYEVPDQDLDRSTVEIQSLVIAASQYLGTPYKYGGLDITGMDCSGLVLRSFEAIEQKMPRISREQANKGKEIKLTEIKIGDLLFFNTSGNSITHVGIVESVKDGIVYFIHASTTRGVMVSSLAENYWSRRFVKATRML</sequence>
<proteinExistence type="inferred from homology"/>
<dbReference type="InterPro" id="IPR052062">
    <property type="entry name" value="Murein_DD/LD_carboxypeptidase"/>
</dbReference>
<dbReference type="Gene3D" id="3.90.1720.10">
    <property type="entry name" value="endopeptidase domain like (from Nostoc punctiforme)"/>
    <property type="match status" value="1"/>
</dbReference>
<dbReference type="RefSeq" id="WP_013598751.1">
    <property type="nucleotide sequence ID" value="NC_015144.1"/>
</dbReference>
<dbReference type="InterPro" id="IPR000064">
    <property type="entry name" value="NLP_P60_dom"/>
</dbReference>
<keyword evidence="5" id="KW-0788">Thiol protease</keyword>
<gene>
    <name evidence="8" type="ordered locus">Weevi_1666</name>
</gene>
<organism evidence="8 9">
    <name type="scientific">Weeksella virosa (strain ATCC 43766 / DSM 16922 / JCM 21250 / CCUG 30538 / CDC 9751 / IAM 14551 / NBRC 16016 / NCTC 11634 / CL345/78)</name>
    <dbReference type="NCBI Taxonomy" id="865938"/>
    <lineage>
        <taxon>Bacteria</taxon>
        <taxon>Pseudomonadati</taxon>
        <taxon>Bacteroidota</taxon>
        <taxon>Flavobacteriia</taxon>
        <taxon>Flavobacteriales</taxon>
        <taxon>Weeksellaceae</taxon>
        <taxon>Weeksella</taxon>
    </lineage>
</organism>
<dbReference type="PROSITE" id="PS51257">
    <property type="entry name" value="PROKAR_LIPOPROTEIN"/>
    <property type="match status" value="1"/>
</dbReference>
<comment type="similarity">
    <text evidence="1">Belongs to the peptidase C40 family.</text>
</comment>
<keyword evidence="9" id="KW-1185">Reference proteome</keyword>
<evidence type="ECO:0000256" key="1">
    <source>
        <dbReference type="ARBA" id="ARBA00007074"/>
    </source>
</evidence>